<gene>
    <name evidence="1" type="ORF">FJU30_04870</name>
</gene>
<dbReference type="AlphaFoldDB" id="A0A5J5G3E7"/>
<proteinExistence type="predicted"/>
<keyword evidence="2" id="KW-1185">Reference proteome</keyword>
<name>A0A5J5G3E7_9GAMM</name>
<dbReference type="EMBL" id="VYKJ01000002">
    <property type="protein sequence ID" value="KAA9001629.1"/>
    <property type="molecule type" value="Genomic_DNA"/>
</dbReference>
<dbReference type="RefSeq" id="WP_150433873.1">
    <property type="nucleotide sequence ID" value="NZ_VYKJ01000002.1"/>
</dbReference>
<accession>A0A5J5G3E7</accession>
<protein>
    <submittedName>
        <fullName evidence="1">Uncharacterized protein</fullName>
    </submittedName>
</protein>
<dbReference type="Proteomes" id="UP000335415">
    <property type="component" value="Unassembled WGS sequence"/>
</dbReference>
<evidence type="ECO:0000313" key="1">
    <source>
        <dbReference type="EMBL" id="KAA9001629.1"/>
    </source>
</evidence>
<evidence type="ECO:0000313" key="2">
    <source>
        <dbReference type="Proteomes" id="UP000335415"/>
    </source>
</evidence>
<organism evidence="1 2">
    <name type="scientific">Affinibrenneria salicis</name>
    <dbReference type="NCBI Taxonomy" id="2590031"/>
    <lineage>
        <taxon>Bacteria</taxon>
        <taxon>Pseudomonadati</taxon>
        <taxon>Pseudomonadota</taxon>
        <taxon>Gammaproteobacteria</taxon>
        <taxon>Enterobacterales</taxon>
        <taxon>Pectobacteriaceae</taxon>
        <taxon>Affinibrenneria</taxon>
    </lineage>
</organism>
<comment type="caution">
    <text evidence="1">The sequence shown here is derived from an EMBL/GenBank/DDBJ whole genome shotgun (WGS) entry which is preliminary data.</text>
</comment>
<sequence length="73" mass="8379">MSRYNIKENIEIDPNGNIISETWEIFHEDGRLIKSGILSEKIAQEEVEALDTIDELEEASKHIKVSHKKSTLD</sequence>
<reference evidence="1 2" key="1">
    <citation type="submission" date="2019-09" db="EMBL/GenBank/DDBJ databases">
        <authorList>
            <person name="Li Y."/>
        </authorList>
    </citation>
    <scope>NUCLEOTIDE SEQUENCE [LARGE SCALE GENOMIC DNA]</scope>
    <source>
        <strain evidence="1 2">L3-3HA</strain>
    </source>
</reference>